<dbReference type="eggNOG" id="KOG0628">
    <property type="taxonomic scope" value="Eukaryota"/>
</dbReference>
<dbReference type="InterPro" id="IPR015424">
    <property type="entry name" value="PyrdxlP-dep_Trfase"/>
</dbReference>
<keyword evidence="6 11" id="KW-0663">Pyridoxal phosphate</keyword>
<evidence type="ECO:0000256" key="6">
    <source>
        <dbReference type="ARBA" id="ARBA00022898"/>
    </source>
</evidence>
<dbReference type="Pfam" id="PF00282">
    <property type="entry name" value="Pyridoxal_deC"/>
    <property type="match status" value="2"/>
</dbReference>
<comment type="cofactor">
    <cofactor evidence="1 11 12">
        <name>pyridoxal 5'-phosphate</name>
        <dbReference type="ChEBI" id="CHEBI:597326"/>
    </cofactor>
</comment>
<dbReference type="GO" id="GO:0005737">
    <property type="term" value="C:cytoplasm"/>
    <property type="evidence" value="ECO:0007669"/>
    <property type="project" value="TreeGrafter"/>
</dbReference>
<gene>
    <name evidence="13" type="ORF">CAEBREN_12754</name>
</gene>
<dbReference type="Proteomes" id="UP000008068">
    <property type="component" value="Unassembled WGS sequence"/>
</dbReference>
<dbReference type="Gene3D" id="1.20.1340.10">
    <property type="entry name" value="dopa decarboxylase, N-terminal domain"/>
    <property type="match status" value="1"/>
</dbReference>
<evidence type="ECO:0000313" key="13">
    <source>
        <dbReference type="EMBL" id="EGT39886.1"/>
    </source>
</evidence>
<organism evidence="14">
    <name type="scientific">Caenorhabditis brenneri</name>
    <name type="common">Nematode worm</name>
    <dbReference type="NCBI Taxonomy" id="135651"/>
    <lineage>
        <taxon>Eukaryota</taxon>
        <taxon>Metazoa</taxon>
        <taxon>Ecdysozoa</taxon>
        <taxon>Nematoda</taxon>
        <taxon>Chromadorea</taxon>
        <taxon>Rhabditida</taxon>
        <taxon>Rhabditina</taxon>
        <taxon>Rhabditomorpha</taxon>
        <taxon>Rhabditoidea</taxon>
        <taxon>Rhabditidae</taxon>
        <taxon>Peloderinae</taxon>
        <taxon>Caenorhabditis</taxon>
    </lineage>
</organism>
<dbReference type="OrthoDB" id="639767at2759"/>
<evidence type="ECO:0000256" key="4">
    <source>
        <dbReference type="ARBA" id="ARBA00022584"/>
    </source>
</evidence>
<evidence type="ECO:0000313" key="14">
    <source>
        <dbReference type="Proteomes" id="UP000008068"/>
    </source>
</evidence>
<dbReference type="FunCoup" id="G0MPI2">
    <property type="interactions" value="71"/>
</dbReference>
<keyword evidence="14" id="KW-1185">Reference proteome</keyword>
<dbReference type="EC" id="4.1.1.28" evidence="8"/>
<dbReference type="GO" id="GO:0006520">
    <property type="term" value="P:amino acid metabolic process"/>
    <property type="evidence" value="ECO:0007669"/>
    <property type="project" value="InterPro"/>
</dbReference>
<dbReference type="HOGENOM" id="CLU_011856_3_0_1"/>
<accession>G0MPI2</accession>
<dbReference type="PANTHER" id="PTHR11999:SF167">
    <property type="entry name" value="AROMATIC-L-AMINO-ACID DECARBOXYLASE"/>
    <property type="match status" value="1"/>
</dbReference>
<dbReference type="InParanoid" id="G0MPI2"/>
<dbReference type="InterPro" id="IPR015422">
    <property type="entry name" value="PyrdxlP-dep_Trfase_small"/>
</dbReference>
<protein>
    <recommendedName>
        <fullName evidence="9">Aromatic-L-amino-acid decarboxylase</fullName>
        <ecNumber evidence="8">4.1.1.28</ecNumber>
    </recommendedName>
    <alternativeName>
        <fullName evidence="10">DOPA decarboxylase</fullName>
    </alternativeName>
</protein>
<dbReference type="InterPro" id="IPR015421">
    <property type="entry name" value="PyrdxlP-dep_Trfase_major"/>
</dbReference>
<proteinExistence type="inferred from homology"/>
<evidence type="ECO:0000256" key="5">
    <source>
        <dbReference type="ARBA" id="ARBA00022793"/>
    </source>
</evidence>
<dbReference type="EMBL" id="GL379805">
    <property type="protein sequence ID" value="EGT39886.1"/>
    <property type="molecule type" value="Genomic_DNA"/>
</dbReference>
<evidence type="ECO:0000256" key="1">
    <source>
        <dbReference type="ARBA" id="ARBA00001933"/>
    </source>
</evidence>
<dbReference type="InterPro" id="IPR010977">
    <property type="entry name" value="Aromatic_deC"/>
</dbReference>
<dbReference type="GO" id="GO:0042423">
    <property type="term" value="P:catecholamine biosynthetic process"/>
    <property type="evidence" value="ECO:0007669"/>
    <property type="project" value="UniProtKB-KW"/>
</dbReference>
<dbReference type="GO" id="GO:0004058">
    <property type="term" value="F:aromatic-L-amino-acid decarboxylase activity"/>
    <property type="evidence" value="ECO:0007669"/>
    <property type="project" value="UniProtKB-EC"/>
</dbReference>
<evidence type="ECO:0000256" key="7">
    <source>
        <dbReference type="ARBA" id="ARBA00023239"/>
    </source>
</evidence>
<keyword evidence="5" id="KW-0210">Decarboxylase</keyword>
<evidence type="ECO:0000256" key="11">
    <source>
        <dbReference type="PIRSR" id="PIRSR602129-50"/>
    </source>
</evidence>
<sequence>MDPSKLRVEGKKMIEVVADYWETIRTRRPIPDVKPGYINHLVPAHPPKQPESWDKIYEDLERVVFNGSSHWNHPHFFAYFPAGIGYHSILADIISSGMGSVGFTWIACPPITELEKTVLDWLVILMGLPEHFKNSHPGPGCGIIQSSASDSTLIAILTARATKVEYLKKNPSTFQQFKNTTSLAIRRIFYWPVPIQSSTESTDIITPYYHDPTVFKDFVMYFCDQGHSSVEKGAMLAGVRFRKLKGTRKYLDNFGLDPETLQKAIEEDRSRGYIPFMLVATVGTTATCGVDQISELGPICLKEGLYLHVDAAYAGSFAFCEEFIYLVKGLEHVDSYNFNLHKAGMINFDCSPLWFKNGTYASRYYNVDPVYLAHEYQSTSTDYRHLEIPLGRRFRSLKIWFTLRNMGVEKIKEYQRKTVSLATLFAKIIVENGKFEIFTPPHLGLATFRLKNHSNSDNERLLRAINRDRRIHLVPSIVHGTFLLRFCVGSPLTSEGDIYDTRRVIYEISRNLFLK</sequence>
<evidence type="ECO:0000256" key="8">
    <source>
        <dbReference type="ARBA" id="ARBA00038886"/>
    </source>
</evidence>
<dbReference type="GO" id="GO:0019752">
    <property type="term" value="P:carboxylic acid metabolic process"/>
    <property type="evidence" value="ECO:0007669"/>
    <property type="project" value="InterPro"/>
</dbReference>
<dbReference type="GO" id="GO:0042427">
    <property type="term" value="P:serotonin biosynthetic process"/>
    <property type="evidence" value="ECO:0007669"/>
    <property type="project" value="TreeGrafter"/>
</dbReference>
<dbReference type="PRINTS" id="PR00800">
    <property type="entry name" value="YHDCRBOXLASE"/>
</dbReference>
<keyword evidence="4" id="KW-0127">Catecholamine biosynthesis</keyword>
<reference evidence="14" key="1">
    <citation type="submission" date="2011-07" db="EMBL/GenBank/DDBJ databases">
        <authorList>
            <consortium name="Caenorhabditis brenneri Sequencing and Analysis Consortium"/>
            <person name="Wilson R.K."/>
        </authorList>
    </citation>
    <scope>NUCLEOTIDE SEQUENCE [LARGE SCALE GENOMIC DNA]</scope>
    <source>
        <strain evidence="14">PB2801</strain>
    </source>
</reference>
<dbReference type="InterPro" id="IPR002129">
    <property type="entry name" value="PyrdxlP-dep_de-COase"/>
</dbReference>
<dbReference type="GO" id="GO:0030170">
    <property type="term" value="F:pyridoxal phosphate binding"/>
    <property type="evidence" value="ECO:0007669"/>
    <property type="project" value="InterPro"/>
</dbReference>
<feature type="modified residue" description="N6-(pyridoxal phosphate)lysine" evidence="11">
    <location>
        <position position="342"/>
    </location>
</feature>
<evidence type="ECO:0000256" key="2">
    <source>
        <dbReference type="ARBA" id="ARBA00009533"/>
    </source>
</evidence>
<dbReference type="PANTHER" id="PTHR11999">
    <property type="entry name" value="GROUP II PYRIDOXAL-5-PHOSPHATE DECARBOXYLASE"/>
    <property type="match status" value="1"/>
</dbReference>
<evidence type="ECO:0000256" key="9">
    <source>
        <dbReference type="ARBA" id="ARBA00040968"/>
    </source>
</evidence>
<keyword evidence="7 12" id="KW-0456">Lyase</keyword>
<dbReference type="AlphaFoldDB" id="G0MPI2"/>
<dbReference type="SUPFAM" id="SSF53383">
    <property type="entry name" value="PLP-dependent transferases"/>
    <property type="match status" value="1"/>
</dbReference>
<evidence type="ECO:0000256" key="12">
    <source>
        <dbReference type="RuleBase" id="RU000382"/>
    </source>
</evidence>
<dbReference type="Gene3D" id="3.90.1150.10">
    <property type="entry name" value="Aspartate Aminotransferase, domain 1"/>
    <property type="match status" value="1"/>
</dbReference>
<comment type="subunit">
    <text evidence="3">Homodimer.</text>
</comment>
<dbReference type="Gene3D" id="3.40.640.10">
    <property type="entry name" value="Type I PLP-dependent aspartate aminotransferase-like (Major domain)"/>
    <property type="match status" value="1"/>
</dbReference>
<dbReference type="STRING" id="135651.G0MPI2"/>
<name>G0MPI2_CAEBE</name>
<evidence type="ECO:0000256" key="3">
    <source>
        <dbReference type="ARBA" id="ARBA00011738"/>
    </source>
</evidence>
<evidence type="ECO:0000256" key="10">
    <source>
        <dbReference type="ARBA" id="ARBA00041275"/>
    </source>
</evidence>
<comment type="similarity">
    <text evidence="2 12">Belongs to the group II decarboxylase family.</text>
</comment>